<keyword evidence="12" id="KW-1185">Reference proteome</keyword>
<evidence type="ECO:0000256" key="5">
    <source>
        <dbReference type="ARBA" id="ARBA00022856"/>
    </source>
</evidence>
<feature type="transmembrane region" description="Helical" evidence="10">
    <location>
        <begin position="233"/>
        <end position="254"/>
    </location>
</feature>
<proteinExistence type="inferred from homology"/>
<feature type="transmembrane region" description="Helical" evidence="10">
    <location>
        <begin position="431"/>
        <end position="452"/>
    </location>
</feature>
<evidence type="ECO:0000256" key="3">
    <source>
        <dbReference type="ARBA" id="ARBA00022448"/>
    </source>
</evidence>
<feature type="transmembrane region" description="Helical" evidence="10">
    <location>
        <begin position="485"/>
        <end position="505"/>
    </location>
</feature>
<evidence type="ECO:0000256" key="7">
    <source>
        <dbReference type="ARBA" id="ARBA00022989"/>
    </source>
</evidence>
<dbReference type="InterPro" id="IPR004648">
    <property type="entry name" value="Oligpept_transpt"/>
</dbReference>
<evidence type="ECO:0000256" key="1">
    <source>
        <dbReference type="ARBA" id="ARBA00004141"/>
    </source>
</evidence>
<keyword evidence="8 10" id="KW-0472">Membrane</keyword>
<keyword evidence="7 10" id="KW-1133">Transmembrane helix</keyword>
<keyword evidence="5" id="KW-0571">Peptide transport</keyword>
<feature type="compositionally biased region" description="Polar residues" evidence="9">
    <location>
        <begin position="20"/>
        <end position="29"/>
    </location>
</feature>
<evidence type="ECO:0000256" key="9">
    <source>
        <dbReference type="SAM" id="MobiDB-lite"/>
    </source>
</evidence>
<keyword evidence="6" id="KW-0653">Protein transport</keyword>
<dbReference type="InterPro" id="IPR004813">
    <property type="entry name" value="OPT"/>
</dbReference>
<feature type="transmembrane region" description="Helical" evidence="10">
    <location>
        <begin position="151"/>
        <end position="172"/>
    </location>
</feature>
<dbReference type="NCBIfam" id="TIGR00727">
    <property type="entry name" value="ISP4_OPT"/>
    <property type="match status" value="1"/>
</dbReference>
<gene>
    <name evidence="11" type="ORF">SLS62_007715</name>
</gene>
<reference evidence="11 12" key="1">
    <citation type="submission" date="2024-02" db="EMBL/GenBank/DDBJ databases">
        <title>De novo assembly and annotation of 12 fungi associated with fruit tree decline syndrome in Ontario, Canada.</title>
        <authorList>
            <person name="Sulman M."/>
            <person name="Ellouze W."/>
            <person name="Ilyukhin E."/>
        </authorList>
    </citation>
    <scope>NUCLEOTIDE SEQUENCE [LARGE SCALE GENOMIC DNA]</scope>
    <source>
        <strain evidence="11 12">M11/M66-122</strain>
    </source>
</reference>
<dbReference type="PANTHER" id="PTHR22601">
    <property type="entry name" value="ISP4 LIKE PROTEIN"/>
    <property type="match status" value="1"/>
</dbReference>
<evidence type="ECO:0000256" key="6">
    <source>
        <dbReference type="ARBA" id="ARBA00022927"/>
    </source>
</evidence>
<evidence type="ECO:0000256" key="10">
    <source>
        <dbReference type="SAM" id="Phobius"/>
    </source>
</evidence>
<evidence type="ECO:0000256" key="4">
    <source>
        <dbReference type="ARBA" id="ARBA00022692"/>
    </source>
</evidence>
<keyword evidence="4 10" id="KW-0812">Transmembrane</keyword>
<evidence type="ECO:0000313" key="12">
    <source>
        <dbReference type="Proteomes" id="UP001320420"/>
    </source>
</evidence>
<feature type="transmembrane region" description="Helical" evidence="10">
    <location>
        <begin position="740"/>
        <end position="762"/>
    </location>
</feature>
<dbReference type="Proteomes" id="UP001320420">
    <property type="component" value="Unassembled WGS sequence"/>
</dbReference>
<feature type="transmembrane region" description="Helical" evidence="10">
    <location>
        <begin position="593"/>
        <end position="612"/>
    </location>
</feature>
<dbReference type="EMBL" id="JAKJXP020000066">
    <property type="protein sequence ID" value="KAK7750308.1"/>
    <property type="molecule type" value="Genomic_DNA"/>
</dbReference>
<feature type="transmembrane region" description="Helical" evidence="10">
    <location>
        <begin position="193"/>
        <end position="213"/>
    </location>
</feature>
<feature type="transmembrane region" description="Helical" evidence="10">
    <location>
        <begin position="661"/>
        <end position="682"/>
    </location>
</feature>
<organism evidence="11 12">
    <name type="scientific">Diatrype stigma</name>
    <dbReference type="NCBI Taxonomy" id="117547"/>
    <lineage>
        <taxon>Eukaryota</taxon>
        <taxon>Fungi</taxon>
        <taxon>Dikarya</taxon>
        <taxon>Ascomycota</taxon>
        <taxon>Pezizomycotina</taxon>
        <taxon>Sordariomycetes</taxon>
        <taxon>Xylariomycetidae</taxon>
        <taxon>Xylariales</taxon>
        <taxon>Diatrypaceae</taxon>
        <taxon>Diatrype</taxon>
    </lineage>
</organism>
<name>A0AAN9UYS0_9PEZI</name>
<evidence type="ECO:0000313" key="11">
    <source>
        <dbReference type="EMBL" id="KAK7750308.1"/>
    </source>
</evidence>
<evidence type="ECO:0000256" key="8">
    <source>
        <dbReference type="ARBA" id="ARBA00023136"/>
    </source>
</evidence>
<comment type="similarity">
    <text evidence="2">Belongs to the oligopeptide OPT transporter family.</text>
</comment>
<sequence>MRFPSFGAGKSAAIEATEVATGSETTDPSPSVVDQEKKPAVDNTAATATAAAVTAAAADLDKIQHAHQWDPNLPREKADALEAALASGDAEKMVAADLLFTEDSPYEEVRAAVRNTDGGEVANTLRAWILGMIFVTIGAGLNMFLSLRSPAINFPAIVILLVVYPFGCLWAKTMPARVFNTFGLRWSLNPGPFTIKEHVVVTLMASVSIGYAYSTDALLALQGRPFYDVNLGWGFALLFTLSSQLIGISLAGIFRRFLIWPSAMIWPNQFANTSLFYALHDKSKSDGASSDGWVISRYRYFFYVLCGMFCYYWIPGVLWQGLSVFAFVTWIKPESTVLNQLFGGYTGLSLLPITFDWTYVSAYLLDPLLAPTHSHVNTLIGLYSDYLPLVTSQTYDNTQNPYNVSRILSGDFTFDLEKYQHYSPLFLPPAYALNIGLSFASLTAALVHAGLFHGKEIWYRFRASRDQEPDVHLKLVRKYVDAPDWWYVALCLASVALGLGTVLGYDSQLPWWAFFVSVLMAVVFVIPTAMILGISNIQLSLNVISPFIAGYMLPGRPIAVMVFKVYSVITLGQAQIYSGDLKLAHYMKVPPRVTFWCQVGASIWAVFVQIAVMNWALGNIPDICTSTQPAHFTCPNGQAFFSNSIIWGVIGPDRMFGPGSIYANFNYFWLLGAAFPLVLWVLARKLRVAYARHFNAPIMLGAMAWLPPATPLSFWTWGLFGLLFNYSIRRRWPGWWRTYNYVTAAGLDAGLVLSTIVIFFAITLPGVEIPQWWGNVDVYNTLDATRSAMLKTVPEGGTFGPATW</sequence>
<dbReference type="AlphaFoldDB" id="A0AAN9UYS0"/>
<keyword evidence="3" id="KW-0813">Transport</keyword>
<feature type="transmembrane region" description="Helical" evidence="10">
    <location>
        <begin position="511"/>
        <end position="534"/>
    </location>
</feature>
<accession>A0AAN9UYS0</accession>
<evidence type="ECO:0008006" key="13">
    <source>
        <dbReference type="Google" id="ProtNLM"/>
    </source>
</evidence>
<dbReference type="NCBIfam" id="TIGR00728">
    <property type="entry name" value="OPT_sfam"/>
    <property type="match status" value="1"/>
</dbReference>
<comment type="subcellular location">
    <subcellularLocation>
        <location evidence="1">Membrane</location>
        <topology evidence="1">Multi-pass membrane protein</topology>
    </subcellularLocation>
</comment>
<protein>
    <recommendedName>
        <fullName evidence="13">OPT family small oligopeptide transporter</fullName>
    </recommendedName>
</protein>
<feature type="transmembrane region" description="Helical" evidence="10">
    <location>
        <begin position="300"/>
        <end position="331"/>
    </location>
</feature>
<dbReference type="GO" id="GO:0035673">
    <property type="term" value="F:oligopeptide transmembrane transporter activity"/>
    <property type="evidence" value="ECO:0007669"/>
    <property type="project" value="InterPro"/>
</dbReference>
<feature type="transmembrane region" description="Helical" evidence="10">
    <location>
        <begin position="127"/>
        <end position="145"/>
    </location>
</feature>
<feature type="region of interest" description="Disordered" evidence="9">
    <location>
        <begin position="1"/>
        <end position="41"/>
    </location>
</feature>
<evidence type="ECO:0000256" key="2">
    <source>
        <dbReference type="ARBA" id="ARBA00008807"/>
    </source>
</evidence>
<dbReference type="GO" id="GO:0015031">
    <property type="term" value="P:protein transport"/>
    <property type="evidence" value="ECO:0007669"/>
    <property type="project" value="UniProtKB-KW"/>
</dbReference>
<comment type="caution">
    <text evidence="11">The sequence shown here is derived from an EMBL/GenBank/DDBJ whole genome shotgun (WGS) entry which is preliminary data.</text>
</comment>
<dbReference type="GO" id="GO:0016020">
    <property type="term" value="C:membrane"/>
    <property type="evidence" value="ECO:0007669"/>
    <property type="project" value="UniProtKB-SubCell"/>
</dbReference>
<dbReference type="Pfam" id="PF03169">
    <property type="entry name" value="OPT"/>
    <property type="match status" value="1"/>
</dbReference>